<evidence type="ECO:0000313" key="3">
    <source>
        <dbReference type="Proteomes" id="UP000296822"/>
    </source>
</evidence>
<evidence type="ECO:0000256" key="1">
    <source>
        <dbReference type="SAM" id="Phobius"/>
    </source>
</evidence>
<keyword evidence="1" id="KW-0472">Membrane</keyword>
<protein>
    <submittedName>
        <fullName evidence="2">Uncharacterized protein</fullName>
    </submittedName>
</protein>
<sequence length="67" mass="6894">MGLTLIMLFIGFGFVIGVLFGFFGMGVLSTVGFALIMLSALLVSGSVIDGTTKAMRVESKTAAAMAD</sequence>
<evidence type="ECO:0000313" key="2">
    <source>
        <dbReference type="EMBL" id="QCC53350.1"/>
    </source>
</evidence>
<feature type="transmembrane region" description="Helical" evidence="1">
    <location>
        <begin position="31"/>
        <end position="50"/>
    </location>
</feature>
<keyword evidence="1" id="KW-0812">Transmembrane</keyword>
<dbReference type="EMBL" id="CP031305">
    <property type="protein sequence ID" value="QCC53350.1"/>
    <property type="molecule type" value="Genomic_DNA"/>
</dbReference>
<proteinExistence type="predicted"/>
<dbReference type="Proteomes" id="UP000296822">
    <property type="component" value="Chromosome"/>
</dbReference>
<dbReference type="KEGG" id="nbg:DV706_01935"/>
<name>A0A4D6HHW5_9EURY</name>
<keyword evidence="1" id="KW-1133">Transmembrane helix</keyword>
<reference evidence="2 3" key="1">
    <citation type="journal article" date="2019" name="Nat. Commun.">
        <title>A new type of DNA phosphorothioation-based antiviral system in archaea.</title>
        <authorList>
            <person name="Xiong L."/>
            <person name="Liu S."/>
            <person name="Chen S."/>
            <person name="Xiao Y."/>
            <person name="Zhu B."/>
            <person name="Gao Y."/>
            <person name="Zhang Y."/>
            <person name="Chen B."/>
            <person name="Luo J."/>
            <person name="Deng Z."/>
            <person name="Chen X."/>
            <person name="Wang L."/>
            <person name="Chen S."/>
        </authorList>
    </citation>
    <scope>NUCLEOTIDE SEQUENCE [LARGE SCALE GENOMIC DNA]</scope>
    <source>
        <strain evidence="2 3">JCM 10635</strain>
    </source>
</reference>
<accession>A0A4D6HHW5</accession>
<dbReference type="AlphaFoldDB" id="A0A4D6HHW5"/>
<feature type="transmembrane region" description="Helical" evidence="1">
    <location>
        <begin position="5"/>
        <end position="25"/>
    </location>
</feature>
<gene>
    <name evidence="2" type="ORF">DV706_01935</name>
</gene>
<organism evidence="2 3">
    <name type="scientific">Natronorubrum bangense</name>
    <dbReference type="NCBI Taxonomy" id="61858"/>
    <lineage>
        <taxon>Archaea</taxon>
        <taxon>Methanobacteriati</taxon>
        <taxon>Methanobacteriota</taxon>
        <taxon>Stenosarchaea group</taxon>
        <taxon>Halobacteria</taxon>
        <taxon>Halobacteriales</taxon>
        <taxon>Natrialbaceae</taxon>
        <taxon>Natronorubrum</taxon>
    </lineage>
</organism>